<comment type="caution">
    <text evidence="7">The sequence shown here is derived from an EMBL/GenBank/DDBJ whole genome shotgun (WGS) entry which is preliminary data.</text>
</comment>
<dbReference type="GO" id="GO:0046872">
    <property type="term" value="F:metal ion binding"/>
    <property type="evidence" value="ECO:0007669"/>
    <property type="project" value="UniProtKB-KW"/>
</dbReference>
<evidence type="ECO:0000259" key="6">
    <source>
        <dbReference type="Pfam" id="PF00107"/>
    </source>
</evidence>
<name>A0AAE3FMK3_9EURY</name>
<dbReference type="SUPFAM" id="SSF51735">
    <property type="entry name" value="NAD(P)-binding Rossmann-fold domains"/>
    <property type="match status" value="1"/>
</dbReference>
<dbReference type="RefSeq" id="WP_250593686.1">
    <property type="nucleotide sequence ID" value="NZ_JAKRVY010000001.1"/>
</dbReference>
<dbReference type="PANTHER" id="PTHR43350">
    <property type="entry name" value="NAD-DEPENDENT ALCOHOL DEHYDROGENASE"/>
    <property type="match status" value="1"/>
</dbReference>
<dbReference type="SUPFAM" id="SSF50129">
    <property type="entry name" value="GroES-like"/>
    <property type="match status" value="1"/>
</dbReference>
<organism evidence="7 8">
    <name type="scientific">Natranaeroarchaeum aerophilus</name>
    <dbReference type="NCBI Taxonomy" id="2917711"/>
    <lineage>
        <taxon>Archaea</taxon>
        <taxon>Methanobacteriati</taxon>
        <taxon>Methanobacteriota</taxon>
        <taxon>Stenosarchaea group</taxon>
        <taxon>Halobacteria</taxon>
        <taxon>Halobacteriales</taxon>
        <taxon>Natronoarchaeaceae</taxon>
        <taxon>Natranaeroarchaeum</taxon>
    </lineage>
</organism>
<dbReference type="Proteomes" id="UP001202674">
    <property type="component" value="Unassembled WGS sequence"/>
</dbReference>
<keyword evidence="3" id="KW-0479">Metal-binding</keyword>
<evidence type="ECO:0000313" key="8">
    <source>
        <dbReference type="Proteomes" id="UP001202674"/>
    </source>
</evidence>
<dbReference type="InterPro" id="IPR013149">
    <property type="entry name" value="ADH-like_C"/>
</dbReference>
<evidence type="ECO:0000256" key="4">
    <source>
        <dbReference type="ARBA" id="ARBA00022833"/>
    </source>
</evidence>
<protein>
    <submittedName>
        <fullName evidence="7">Zinc-binding alcohol dehydrogenase</fullName>
    </submittedName>
</protein>
<proteinExistence type="inferred from homology"/>
<dbReference type="CDD" id="cd08255">
    <property type="entry name" value="2-desacetyl-2-hydroxyethyl_bacteriochlorophyllide_like"/>
    <property type="match status" value="1"/>
</dbReference>
<keyword evidence="8" id="KW-1185">Reference proteome</keyword>
<reference evidence="7 8" key="1">
    <citation type="journal article" date="2022" name="Syst. Appl. Microbiol.">
        <title>Natronocalculus amylovorans gen. nov., sp. nov., and Natranaeroarchaeum aerophilus sp. nov., dominant culturable amylolytic natronoarchaea from hypersaline soda lakes in southwestern Siberia.</title>
        <authorList>
            <person name="Sorokin D.Y."/>
            <person name="Elcheninov A.G."/>
            <person name="Khizhniak T.V."/>
            <person name="Koenen M."/>
            <person name="Bale N.J."/>
            <person name="Damste J.S.S."/>
            <person name="Kublanov I.V."/>
        </authorList>
    </citation>
    <scope>NUCLEOTIDE SEQUENCE [LARGE SCALE GENOMIC DNA]</scope>
    <source>
        <strain evidence="7 8">AArc-St1-1</strain>
    </source>
</reference>
<evidence type="ECO:0000256" key="3">
    <source>
        <dbReference type="ARBA" id="ARBA00022723"/>
    </source>
</evidence>
<dbReference type="PANTHER" id="PTHR43350:SF19">
    <property type="entry name" value="D-GULOSIDE 3-DEHYDROGENASE"/>
    <property type="match status" value="1"/>
</dbReference>
<feature type="domain" description="Alcohol dehydrogenase-like C-terminal" evidence="6">
    <location>
        <begin position="159"/>
        <end position="268"/>
    </location>
</feature>
<dbReference type="InterPro" id="IPR036291">
    <property type="entry name" value="NAD(P)-bd_dom_sf"/>
</dbReference>
<comment type="cofactor">
    <cofactor evidence="1">
        <name>Zn(2+)</name>
        <dbReference type="ChEBI" id="CHEBI:29105"/>
    </cofactor>
</comment>
<keyword evidence="5" id="KW-0560">Oxidoreductase</keyword>
<gene>
    <name evidence="7" type="ORF">AArcSt11_00610</name>
</gene>
<accession>A0AAE3FMK3</accession>
<dbReference type="Pfam" id="PF00107">
    <property type="entry name" value="ADH_zinc_N"/>
    <property type="match status" value="1"/>
</dbReference>
<evidence type="ECO:0000256" key="1">
    <source>
        <dbReference type="ARBA" id="ARBA00001947"/>
    </source>
</evidence>
<dbReference type="Gene3D" id="3.40.50.720">
    <property type="entry name" value="NAD(P)-binding Rossmann-like Domain"/>
    <property type="match status" value="1"/>
</dbReference>
<dbReference type="EMBL" id="JAKRVY010000001">
    <property type="protein sequence ID" value="MCL9812153.1"/>
    <property type="molecule type" value="Genomic_DNA"/>
</dbReference>
<dbReference type="InterPro" id="IPR011032">
    <property type="entry name" value="GroES-like_sf"/>
</dbReference>
<keyword evidence="4" id="KW-0862">Zinc</keyword>
<evidence type="ECO:0000256" key="5">
    <source>
        <dbReference type="ARBA" id="ARBA00023002"/>
    </source>
</evidence>
<evidence type="ECO:0000256" key="2">
    <source>
        <dbReference type="ARBA" id="ARBA00008072"/>
    </source>
</evidence>
<dbReference type="Gene3D" id="3.90.180.10">
    <property type="entry name" value="Medium-chain alcohol dehydrogenases, catalytic domain"/>
    <property type="match status" value="2"/>
</dbReference>
<comment type="similarity">
    <text evidence="2">Belongs to the zinc-containing alcohol dehydrogenase family.</text>
</comment>
<sequence length="329" mass="36061">MSASALYFTGERTVETREVEVDGPGPDELLIETEFSAVSAGTELLVYRDETPPETAVDETIESLGGEFSYPMQYGYATVGHVIDVGPAVDTDWIGKCVFAFNPHQTRFSAPPSDVVELPQQLTADGAALLPTVETATNLTLDTDPRLDEQVVVFGAGVVGLCTTRLLSEFPLADLVVVDPIEARRALAAQFGAETVCHPEQLDEYVTEVDVAVELSGQPDVLDDAIDVVGYDGRVVVGSWYGTKRAPIDLGGRFHRHRIELVSSQVSTIAPQLRGRWDTDRRMDTALHWLERIDTDALITHRIPFEDAEGAYKLLDERPESAIQVVLTY</sequence>
<dbReference type="AlphaFoldDB" id="A0AAE3FMK3"/>
<dbReference type="GO" id="GO:0016491">
    <property type="term" value="F:oxidoreductase activity"/>
    <property type="evidence" value="ECO:0007669"/>
    <property type="project" value="UniProtKB-KW"/>
</dbReference>
<evidence type="ECO:0000313" key="7">
    <source>
        <dbReference type="EMBL" id="MCL9812153.1"/>
    </source>
</evidence>